<reference evidence="3" key="1">
    <citation type="submission" date="2006-12" db="EMBL/GenBank/DDBJ databases">
        <title>Complete sequence of chromosome 1 of Paracoccus denitrificans PD1222.</title>
        <authorList>
            <person name="Copeland A."/>
            <person name="Lucas S."/>
            <person name="Lapidus A."/>
            <person name="Barry K."/>
            <person name="Detter J.C."/>
            <person name="Glavina del Rio T."/>
            <person name="Hammon N."/>
            <person name="Israni S."/>
            <person name="Dalin E."/>
            <person name="Tice H."/>
            <person name="Pitluck S."/>
            <person name="Munk A.C."/>
            <person name="Brettin T."/>
            <person name="Bruce D."/>
            <person name="Han C."/>
            <person name="Tapia R."/>
            <person name="Gilna P."/>
            <person name="Schmutz J."/>
            <person name="Larimer F."/>
            <person name="Land M."/>
            <person name="Hauser L."/>
            <person name="Kyrpides N."/>
            <person name="Lykidis A."/>
            <person name="Spiro S."/>
            <person name="Richardson D.J."/>
            <person name="Moir J.W.B."/>
            <person name="Ferguson S.J."/>
            <person name="van Spanning R.J.M."/>
            <person name="Richardson P."/>
        </authorList>
    </citation>
    <scope>NUCLEOTIDE SEQUENCE [LARGE SCALE GENOMIC DNA]</scope>
    <source>
        <strain evidence="3">Pd 1222</strain>
    </source>
</reference>
<dbReference type="Pfam" id="PF26567">
    <property type="entry name" value="BstA_C"/>
    <property type="match status" value="1"/>
</dbReference>
<sequence length="307" mass="34333">MAKSRSLSTTREQKELPLRIAAEREVDGVEMGVLSNGTSYLTIRGLARMCGVDHSVIVRVTDQLLNDPEKPRARQIRELIKGQGGNDGIVFFPVEKNGVLHHTIPDTVCMAILEYYAFEARGGDGQALKAYRALARKGFRDFIYAQVGYNPSGAVDVAWQQYQDRVSLVYDNVPAGYFCVFKEIAEMFVTLLQSGAKLGNGFIPDISVGQAWGKHWTADNLDNVYGMRRQFHHNYPDYFPQSASNPQPANCYPDDALPEFRRWMREHYLANGLPKYLVSKVKAGQLEAPAATIAVEAFKNRSLPAPK</sequence>
<accession>A1B3Q2</accession>
<dbReference type="HOGENOM" id="CLU_902723_0_0_5"/>
<evidence type="ECO:0000259" key="1">
    <source>
        <dbReference type="Pfam" id="PF26567"/>
    </source>
</evidence>
<dbReference type="AlphaFoldDB" id="A1B3Q2"/>
<keyword evidence="3" id="KW-1185">Reference proteome</keyword>
<gene>
    <name evidence="2" type="ordered locus">Pden_2054</name>
</gene>
<dbReference type="EMBL" id="CP000489">
    <property type="protein sequence ID" value="ABL70146.1"/>
    <property type="molecule type" value="Genomic_DNA"/>
</dbReference>
<organism evidence="2 3">
    <name type="scientific">Paracoccus denitrificans (strain Pd 1222)</name>
    <dbReference type="NCBI Taxonomy" id="318586"/>
    <lineage>
        <taxon>Bacteria</taxon>
        <taxon>Pseudomonadati</taxon>
        <taxon>Pseudomonadota</taxon>
        <taxon>Alphaproteobacteria</taxon>
        <taxon>Rhodobacterales</taxon>
        <taxon>Paracoccaceae</taxon>
        <taxon>Paracoccus</taxon>
    </lineage>
</organism>
<evidence type="ECO:0000313" key="2">
    <source>
        <dbReference type="EMBL" id="ABL70146.1"/>
    </source>
</evidence>
<dbReference type="RefSeq" id="WP_011748342.1">
    <property type="nucleotide sequence ID" value="NC_008686.1"/>
</dbReference>
<dbReference type="OrthoDB" id="5917964at2"/>
<dbReference type="KEGG" id="pde:Pden_2054"/>
<dbReference type="STRING" id="318586.Pden_2054"/>
<proteinExistence type="predicted"/>
<evidence type="ECO:0000313" key="3">
    <source>
        <dbReference type="Proteomes" id="UP000000361"/>
    </source>
</evidence>
<dbReference type="Proteomes" id="UP000000361">
    <property type="component" value="Chromosome 1"/>
</dbReference>
<protein>
    <recommendedName>
        <fullName evidence="1">BstA-like C-terminal domain-containing protein</fullName>
    </recommendedName>
</protein>
<dbReference type="EnsemblBacteria" id="ABL70146">
    <property type="protein sequence ID" value="ABL70146"/>
    <property type="gene ID" value="Pden_2054"/>
</dbReference>
<dbReference type="InterPro" id="IPR058744">
    <property type="entry name" value="BstA-like_C"/>
</dbReference>
<feature type="domain" description="BstA-like C-terminal" evidence="1">
    <location>
        <begin position="159"/>
        <end position="282"/>
    </location>
</feature>
<name>A1B3Q2_PARDP</name>
<dbReference type="GeneID" id="93450456"/>
<dbReference type="eggNOG" id="ENOG502ZA91">
    <property type="taxonomic scope" value="Bacteria"/>
</dbReference>